<evidence type="ECO:0000313" key="2">
    <source>
        <dbReference type="Proteomes" id="UP000614350"/>
    </source>
</evidence>
<proteinExistence type="predicted"/>
<protein>
    <submittedName>
        <fullName evidence="1">Uncharacterized protein</fullName>
    </submittedName>
</protein>
<evidence type="ECO:0000313" key="1">
    <source>
        <dbReference type="EMBL" id="KAF7405245.1"/>
    </source>
</evidence>
<gene>
    <name evidence="1" type="ORF">HZH66_004151</name>
</gene>
<dbReference type="EMBL" id="JACSEA010000003">
    <property type="protein sequence ID" value="KAF7405245.1"/>
    <property type="molecule type" value="Genomic_DNA"/>
</dbReference>
<organism evidence="1 2">
    <name type="scientific">Vespula vulgaris</name>
    <name type="common">Yellow jacket</name>
    <name type="synonym">Wasp</name>
    <dbReference type="NCBI Taxonomy" id="7454"/>
    <lineage>
        <taxon>Eukaryota</taxon>
        <taxon>Metazoa</taxon>
        <taxon>Ecdysozoa</taxon>
        <taxon>Arthropoda</taxon>
        <taxon>Hexapoda</taxon>
        <taxon>Insecta</taxon>
        <taxon>Pterygota</taxon>
        <taxon>Neoptera</taxon>
        <taxon>Endopterygota</taxon>
        <taxon>Hymenoptera</taxon>
        <taxon>Apocrita</taxon>
        <taxon>Aculeata</taxon>
        <taxon>Vespoidea</taxon>
        <taxon>Vespidae</taxon>
        <taxon>Vespinae</taxon>
        <taxon>Vespula</taxon>
    </lineage>
</organism>
<comment type="caution">
    <text evidence="1">The sequence shown here is derived from an EMBL/GenBank/DDBJ whole genome shotgun (WGS) entry which is preliminary data.</text>
</comment>
<reference evidence="1" key="1">
    <citation type="journal article" date="2020" name="G3 (Bethesda)">
        <title>High-Quality Assemblies for Three Invasive Social Wasps from the &lt;i&gt;Vespula&lt;/i&gt; Genus.</title>
        <authorList>
            <person name="Harrop T.W.R."/>
            <person name="Guhlin J."/>
            <person name="McLaughlin G.M."/>
            <person name="Permina E."/>
            <person name="Stockwell P."/>
            <person name="Gilligan J."/>
            <person name="Le Lec M.F."/>
            <person name="Gruber M.A.M."/>
            <person name="Quinn O."/>
            <person name="Lovegrove M."/>
            <person name="Duncan E.J."/>
            <person name="Remnant E.J."/>
            <person name="Van Eeckhoven J."/>
            <person name="Graham B."/>
            <person name="Knapp R.A."/>
            <person name="Langford K.W."/>
            <person name="Kronenberg Z."/>
            <person name="Press M.O."/>
            <person name="Eacker S.M."/>
            <person name="Wilson-Rankin E.E."/>
            <person name="Purcell J."/>
            <person name="Lester P.J."/>
            <person name="Dearden P.K."/>
        </authorList>
    </citation>
    <scope>NUCLEOTIDE SEQUENCE</scope>
    <source>
        <strain evidence="1">Marl-1</strain>
    </source>
</reference>
<accession>A0A834NDR8</accession>
<name>A0A834NDR8_VESVU</name>
<sequence length="108" mass="11622">MSMVMVLVVGGSDGSDGGDGGGVSDNNAFPWATANHRRLRGLAFEPCGEIRCGEVRYDAVRCGAMRCDAMRCDAMQCGAVQRTHAFVVNLHGTLTWKFSKEIIDVPTI</sequence>
<dbReference type="Proteomes" id="UP000614350">
    <property type="component" value="Unassembled WGS sequence"/>
</dbReference>
<keyword evidence="2" id="KW-1185">Reference proteome</keyword>
<dbReference type="AlphaFoldDB" id="A0A834NDR8"/>